<accession>A0A502EZG0</accession>
<dbReference type="AlphaFoldDB" id="A0A502EZG0"/>
<gene>
    <name evidence="1" type="ORF">EAH81_08740</name>
</gene>
<keyword evidence="2" id="KW-1185">Reference proteome</keyword>
<protein>
    <submittedName>
        <fullName evidence="1">Uncharacterized protein</fullName>
    </submittedName>
</protein>
<dbReference type="OrthoDB" id="1344743at2"/>
<name>A0A502EZG0_9FLAO</name>
<evidence type="ECO:0000313" key="2">
    <source>
        <dbReference type="Proteomes" id="UP000319700"/>
    </source>
</evidence>
<dbReference type="EMBL" id="RCZH01000005">
    <property type="protein sequence ID" value="TPG41561.1"/>
    <property type="molecule type" value="Genomic_DNA"/>
</dbReference>
<evidence type="ECO:0000313" key="1">
    <source>
        <dbReference type="EMBL" id="TPG41561.1"/>
    </source>
</evidence>
<proteinExistence type="predicted"/>
<reference evidence="1 2" key="1">
    <citation type="journal article" date="2019" name="Environ. Microbiol.">
        <title>Species interactions and distinct microbial communities in high Arctic permafrost affected cryosols are associated with the CH4 and CO2 gas fluxes.</title>
        <authorList>
            <person name="Altshuler I."/>
            <person name="Hamel J."/>
            <person name="Turney S."/>
            <person name="Magnuson E."/>
            <person name="Levesque R."/>
            <person name="Greer C."/>
            <person name="Whyte L.G."/>
        </authorList>
    </citation>
    <scope>NUCLEOTIDE SEQUENCE [LARGE SCALE GENOMIC DNA]</scope>
    <source>
        <strain evidence="1 2">42</strain>
    </source>
</reference>
<comment type="caution">
    <text evidence="1">The sequence shown here is derived from an EMBL/GenBank/DDBJ whole genome shotgun (WGS) entry which is preliminary data.</text>
</comment>
<sequence>MIPSNSFLFKEKLIENQQQLGDEIIATFENKYASSDTIFLVTERFHNIDCGTGVKTSIIDGIKFKYYKLKHKNILQIENVFATPLKKTEKIVLTKIETYTNEQIPNNSDYMIVNGKTITNLKSNKTKVFILNFDAINSDTVQVSFTDYLKNTTAFHFTFVLKNGKWKNNNT</sequence>
<dbReference type="RefSeq" id="WP_140505926.1">
    <property type="nucleotide sequence ID" value="NZ_RCZH01000005.1"/>
</dbReference>
<dbReference type="Proteomes" id="UP000319700">
    <property type="component" value="Unassembled WGS sequence"/>
</dbReference>
<organism evidence="1 2">
    <name type="scientific">Flavobacterium pectinovorum</name>
    <dbReference type="NCBI Taxonomy" id="29533"/>
    <lineage>
        <taxon>Bacteria</taxon>
        <taxon>Pseudomonadati</taxon>
        <taxon>Bacteroidota</taxon>
        <taxon>Flavobacteriia</taxon>
        <taxon>Flavobacteriales</taxon>
        <taxon>Flavobacteriaceae</taxon>
        <taxon>Flavobacterium</taxon>
    </lineage>
</organism>